<dbReference type="InterPro" id="IPR013830">
    <property type="entry name" value="SGNH_hydro"/>
</dbReference>
<evidence type="ECO:0000313" key="3">
    <source>
        <dbReference type="EMBL" id="NGM20976.1"/>
    </source>
</evidence>
<name>A0A6M1LKW3_9PROT</name>
<feature type="compositionally biased region" description="Low complexity" evidence="1">
    <location>
        <begin position="334"/>
        <end position="352"/>
    </location>
</feature>
<dbReference type="GO" id="GO:0016788">
    <property type="term" value="F:hydrolase activity, acting on ester bonds"/>
    <property type="evidence" value="ECO:0007669"/>
    <property type="project" value="UniProtKB-ARBA"/>
</dbReference>
<dbReference type="Pfam" id="PF13472">
    <property type="entry name" value="Lipase_GDSL_2"/>
    <property type="match status" value="1"/>
</dbReference>
<feature type="domain" description="SGNH hydrolase-type esterase" evidence="2">
    <location>
        <begin position="245"/>
        <end position="421"/>
    </location>
</feature>
<reference evidence="3 4" key="2">
    <citation type="submission" date="2020-03" db="EMBL/GenBank/DDBJ databases">
        <title>Roseomonas stagni sp. nov., isolated from pond water in Japan.</title>
        <authorList>
            <person name="Furuhata K."/>
            <person name="Miyamoto H."/>
            <person name="Goto K."/>
        </authorList>
    </citation>
    <scope>NUCLEOTIDE SEQUENCE [LARGE SCALE GENOMIC DNA]</scope>
    <source>
        <strain evidence="3 4">PeD5</strain>
    </source>
</reference>
<evidence type="ECO:0000259" key="2">
    <source>
        <dbReference type="Pfam" id="PF13472"/>
    </source>
</evidence>
<dbReference type="PROSITE" id="PS51257">
    <property type="entry name" value="PROKAR_LIPOPROTEIN"/>
    <property type="match status" value="1"/>
</dbReference>
<dbReference type="AlphaFoldDB" id="A0A6M1LKW3"/>
<dbReference type="InterPro" id="IPR036514">
    <property type="entry name" value="SGNH_hydro_sf"/>
</dbReference>
<proteinExistence type="predicted"/>
<feature type="region of interest" description="Disordered" evidence="1">
    <location>
        <begin position="331"/>
        <end position="352"/>
    </location>
</feature>
<accession>A0A6M1LKW3</accession>
<reference evidence="3 4" key="1">
    <citation type="submission" date="2020-02" db="EMBL/GenBank/DDBJ databases">
        <authorList>
            <person name="Kim H.M."/>
            <person name="Jeon C.O."/>
        </authorList>
    </citation>
    <scope>NUCLEOTIDE SEQUENCE [LARGE SCALE GENOMIC DNA]</scope>
    <source>
        <strain evidence="3 4">PeD5</strain>
    </source>
</reference>
<protein>
    <recommendedName>
        <fullName evidence="2">SGNH hydrolase-type esterase domain-containing protein</fullName>
    </recommendedName>
</protein>
<dbReference type="SUPFAM" id="SSF52266">
    <property type="entry name" value="SGNH hydrolase"/>
    <property type="match status" value="1"/>
</dbReference>
<dbReference type="EMBL" id="JAAIKB010000004">
    <property type="protein sequence ID" value="NGM20976.1"/>
    <property type="molecule type" value="Genomic_DNA"/>
</dbReference>
<dbReference type="Gene3D" id="3.40.50.1110">
    <property type="entry name" value="SGNH hydrolase"/>
    <property type="match status" value="1"/>
</dbReference>
<evidence type="ECO:0000256" key="1">
    <source>
        <dbReference type="SAM" id="MobiDB-lite"/>
    </source>
</evidence>
<comment type="caution">
    <text evidence="3">The sequence shown here is derived from an EMBL/GenBank/DDBJ whole genome shotgun (WGS) entry which is preliminary data.</text>
</comment>
<dbReference type="Gene3D" id="2.60.120.1360">
    <property type="match status" value="1"/>
</dbReference>
<evidence type="ECO:0000313" key="4">
    <source>
        <dbReference type="Proteomes" id="UP000475385"/>
    </source>
</evidence>
<keyword evidence="4" id="KW-1185">Reference proteome</keyword>
<gene>
    <name evidence="3" type="ORF">G3576_13210</name>
</gene>
<sequence>MFARRRLMTTFGLGAMLAACGRDGAERPPSPAETARWAEGLALPPDPAFEALLPASAGPDPFAPIGTALRALEGGAEGRALVLLLGDSHSAGPILAERLRELFQSRYGAIGPGRLPPARAQRFWNPSGLFIAQNGEWEARNALRSTSPGPFGLTGYRLTGARAGDTLTLRTTDPRGFDRISLTVATGPSSGSFRLLAAGTPDTAHATATPAPDLRQMRYLVSPGTREMALELVGDGPIDLLGWGIERRGRGVLVEAFGINGATLATLDNRDPSILARELAVAPPALVILEYGTNEATDRDLDADAYAAALTRRIRTLRAALPRSGIMLMGVPDAGRPTRPAPARRGQPARAPSGCGGVTPLVSLATVKAAQRRAVAETRVGFFDWSAEVTQDVCRLPGLAAGAQPLMQRDLVHFTAEGYRLTAERLHAAILRGAGLAGASPGA</sequence>
<dbReference type="Proteomes" id="UP000475385">
    <property type="component" value="Unassembled WGS sequence"/>
</dbReference>
<organism evidence="3 4">
    <name type="scientific">Falsiroseomonas algicola</name>
    <dbReference type="NCBI Taxonomy" id="2716930"/>
    <lineage>
        <taxon>Bacteria</taxon>
        <taxon>Pseudomonadati</taxon>
        <taxon>Pseudomonadota</taxon>
        <taxon>Alphaproteobacteria</taxon>
        <taxon>Acetobacterales</taxon>
        <taxon>Roseomonadaceae</taxon>
        <taxon>Falsiroseomonas</taxon>
    </lineage>
</organism>